<proteinExistence type="predicted"/>
<reference evidence="2" key="1">
    <citation type="submission" date="2020-05" db="EMBL/GenBank/DDBJ databases">
        <title>Mycena genomes resolve the evolution of fungal bioluminescence.</title>
        <authorList>
            <person name="Tsai I.J."/>
        </authorList>
    </citation>
    <scope>NUCLEOTIDE SEQUENCE</scope>
    <source>
        <strain evidence="2">CCC161011</strain>
    </source>
</reference>
<dbReference type="AlphaFoldDB" id="A0A8H6WY99"/>
<feature type="domain" description="C2H2-type" evidence="1">
    <location>
        <begin position="22"/>
        <end position="43"/>
    </location>
</feature>
<dbReference type="PROSITE" id="PS00028">
    <property type="entry name" value="ZINC_FINGER_C2H2_1"/>
    <property type="match status" value="1"/>
</dbReference>
<comment type="caution">
    <text evidence="2">The sequence shown here is derived from an EMBL/GenBank/DDBJ whole genome shotgun (WGS) entry which is preliminary data.</text>
</comment>
<dbReference type="InterPro" id="IPR050723">
    <property type="entry name" value="CFA/CMAS"/>
</dbReference>
<name>A0A8H6WY99_9AGAR</name>
<dbReference type="CDD" id="cd02440">
    <property type="entry name" value="AdoMet_MTases"/>
    <property type="match status" value="1"/>
</dbReference>
<gene>
    <name evidence="2" type="ORF">MVEN_02427100</name>
</gene>
<dbReference type="EMBL" id="JACAZI010000032">
    <property type="protein sequence ID" value="KAF7330876.1"/>
    <property type="molecule type" value="Genomic_DNA"/>
</dbReference>
<dbReference type="Gene3D" id="3.40.50.150">
    <property type="entry name" value="Vaccinia Virus protein VP39"/>
    <property type="match status" value="1"/>
</dbReference>
<organism evidence="2 3">
    <name type="scientific">Mycena venus</name>
    <dbReference type="NCBI Taxonomy" id="2733690"/>
    <lineage>
        <taxon>Eukaryota</taxon>
        <taxon>Fungi</taxon>
        <taxon>Dikarya</taxon>
        <taxon>Basidiomycota</taxon>
        <taxon>Agaricomycotina</taxon>
        <taxon>Agaricomycetes</taxon>
        <taxon>Agaricomycetidae</taxon>
        <taxon>Agaricales</taxon>
        <taxon>Marasmiineae</taxon>
        <taxon>Mycenaceae</taxon>
        <taxon>Mycena</taxon>
    </lineage>
</organism>
<evidence type="ECO:0000313" key="3">
    <source>
        <dbReference type="Proteomes" id="UP000620124"/>
    </source>
</evidence>
<dbReference type="OrthoDB" id="8300214at2759"/>
<evidence type="ECO:0000313" key="2">
    <source>
        <dbReference type="EMBL" id="KAF7330876.1"/>
    </source>
</evidence>
<dbReference type="InterPro" id="IPR029063">
    <property type="entry name" value="SAM-dependent_MTases_sf"/>
</dbReference>
<dbReference type="SUPFAM" id="SSF53335">
    <property type="entry name" value="S-adenosyl-L-methionine-dependent methyltransferases"/>
    <property type="match status" value="1"/>
</dbReference>
<keyword evidence="3" id="KW-1185">Reference proteome</keyword>
<sequence length="557" mass="62268">MTTGVRLGGGSIGNFLEASNRCRSRCNKTWCKKIVHTTHQGRHKRPPPSCLFCTHPPSALRSSTMPATVASSCVPPQFAPTTKALQSTSTSLLSLSFRPHSWLCAFARSSILTVLDDAISVGHLTITDAEGSHYYGHYQKGCNDVQLRVVNENFWLRLMLSGDLGFSEAYMIGDVEVSDLKGAMNLWLENQSGMEATLSSTVAKISSTVSGLYNSFLGQTRSQARLNVIASYDQSNELFKAFLSKEMMYSCALWDEAEGGVRGDLVSGPFPGDLEAAQRRKIHHVLRKARVKPGHRILEFGSGWGGLAIEAARSFGCEVDTLTLSVEQKKLAEERIKEAGLENQIRVHLLDYREIPAEFEKAFDAFVSIEMLEHVGAKYYNLYFKLVDFALKSSQATIVISASTFPRITILRIPVSTNYYFLRACLTYLVSRAEDFMRRYMWPNSCLPSATALITAAQVGSQGRFTLEGVENHAAHYPRTLREWGRRLEANITQELVSKDYPGLRDRADYDAFKRKWQYLFAYAGAGFAKGYITCHMLTFIREVSAFTVISFLVARF</sequence>
<dbReference type="InterPro" id="IPR013087">
    <property type="entry name" value="Znf_C2H2_type"/>
</dbReference>
<dbReference type="Proteomes" id="UP000620124">
    <property type="component" value="Unassembled WGS sequence"/>
</dbReference>
<evidence type="ECO:0000259" key="1">
    <source>
        <dbReference type="PROSITE" id="PS00028"/>
    </source>
</evidence>
<dbReference type="Pfam" id="PF02353">
    <property type="entry name" value="CMAS"/>
    <property type="match status" value="1"/>
</dbReference>
<dbReference type="PANTHER" id="PTHR43667">
    <property type="entry name" value="CYCLOPROPANE-FATTY-ACYL-PHOSPHOLIPID SYNTHASE"/>
    <property type="match status" value="1"/>
</dbReference>
<dbReference type="PANTHER" id="PTHR43667:SF2">
    <property type="entry name" value="FATTY ACID C-METHYL TRANSFERASE"/>
    <property type="match status" value="1"/>
</dbReference>
<accession>A0A8H6WY99</accession>
<protein>
    <submittedName>
        <fullName evidence="2">Cyclopropane-fatty-acyl-phospholipid synthase</fullName>
    </submittedName>
</protein>